<sequence length="254" mass="27331">MSPLPKKAAQAAGVVTKPRQRRKAAAALAKAVSTKSKPKAQRSRKAPRRKVVVTAGPTREYVDPVRYLSNESSGKQGFAIAAACAARGDEVVLIAGPVHQETPKGVRRIDVMSAREMLAEVRLHFGRADALYMAAAVADWRPKRRLSGKWRKKDDGTDTASIDLVKNPDVLATVAKSKGERMVVGFALETGDGERRALAKLRRKNADYIVLNDDSALGSDRNTVTILGADGSSKKLTNKSKAAVAKVLAALDRH</sequence>
<protein>
    <submittedName>
        <fullName evidence="3">Coenzyme A biosynthesis bifunctional protein CoaBC</fullName>
    </submittedName>
</protein>
<dbReference type="InterPro" id="IPR007085">
    <property type="entry name" value="DNA/pantothenate-metab_flavo_C"/>
</dbReference>
<dbReference type="Pfam" id="PF04127">
    <property type="entry name" value="DFP"/>
    <property type="match status" value="1"/>
</dbReference>
<proteinExistence type="predicted"/>
<accession>A0A518BRU5</accession>
<organism evidence="3 4">
    <name type="scientific">Engelhardtia mirabilis</name>
    <dbReference type="NCBI Taxonomy" id="2528011"/>
    <lineage>
        <taxon>Bacteria</taxon>
        <taxon>Pseudomonadati</taxon>
        <taxon>Planctomycetota</taxon>
        <taxon>Planctomycetia</taxon>
        <taxon>Planctomycetia incertae sedis</taxon>
        <taxon>Engelhardtia</taxon>
    </lineage>
</organism>
<dbReference type="SUPFAM" id="SSF102645">
    <property type="entry name" value="CoaB-like"/>
    <property type="match status" value="1"/>
</dbReference>
<dbReference type="Proteomes" id="UP000316921">
    <property type="component" value="Chromosome"/>
</dbReference>
<name>A0A518BRU5_9BACT</name>
<feature type="domain" description="DNA/pantothenate metabolism flavoprotein C-terminal" evidence="2">
    <location>
        <begin position="49"/>
        <end position="249"/>
    </location>
</feature>
<keyword evidence="4" id="KW-1185">Reference proteome</keyword>
<dbReference type="Gene3D" id="3.40.50.10300">
    <property type="entry name" value="CoaB-like"/>
    <property type="match status" value="1"/>
</dbReference>
<evidence type="ECO:0000313" key="4">
    <source>
        <dbReference type="Proteomes" id="UP000316921"/>
    </source>
</evidence>
<dbReference type="AlphaFoldDB" id="A0A518BRU5"/>
<feature type="compositionally biased region" description="Basic residues" evidence="1">
    <location>
        <begin position="36"/>
        <end position="51"/>
    </location>
</feature>
<dbReference type="RefSeq" id="WP_419191890.1">
    <property type="nucleotide sequence ID" value="NZ_CP036287.1"/>
</dbReference>
<evidence type="ECO:0000256" key="1">
    <source>
        <dbReference type="SAM" id="MobiDB-lite"/>
    </source>
</evidence>
<dbReference type="InterPro" id="IPR035929">
    <property type="entry name" value="CoaB-like_sf"/>
</dbReference>
<feature type="region of interest" description="Disordered" evidence="1">
    <location>
        <begin position="1"/>
        <end position="51"/>
    </location>
</feature>
<dbReference type="GO" id="GO:0003824">
    <property type="term" value="F:catalytic activity"/>
    <property type="evidence" value="ECO:0007669"/>
    <property type="project" value="UniProtKB-ARBA"/>
</dbReference>
<evidence type="ECO:0000259" key="2">
    <source>
        <dbReference type="Pfam" id="PF04127"/>
    </source>
</evidence>
<reference evidence="3 4" key="1">
    <citation type="submission" date="2019-02" db="EMBL/GenBank/DDBJ databases">
        <title>Deep-cultivation of Planctomycetes and their phenomic and genomic characterization uncovers novel biology.</title>
        <authorList>
            <person name="Wiegand S."/>
            <person name="Jogler M."/>
            <person name="Boedeker C."/>
            <person name="Pinto D."/>
            <person name="Vollmers J."/>
            <person name="Rivas-Marin E."/>
            <person name="Kohn T."/>
            <person name="Peeters S.H."/>
            <person name="Heuer A."/>
            <person name="Rast P."/>
            <person name="Oberbeckmann S."/>
            <person name="Bunk B."/>
            <person name="Jeske O."/>
            <person name="Meyerdierks A."/>
            <person name="Storesund J.E."/>
            <person name="Kallscheuer N."/>
            <person name="Luecker S."/>
            <person name="Lage O.M."/>
            <person name="Pohl T."/>
            <person name="Merkel B.J."/>
            <person name="Hornburger P."/>
            <person name="Mueller R.-W."/>
            <person name="Bruemmer F."/>
            <person name="Labrenz M."/>
            <person name="Spormann A.M."/>
            <person name="Op den Camp H."/>
            <person name="Overmann J."/>
            <person name="Amann R."/>
            <person name="Jetten M.S.M."/>
            <person name="Mascher T."/>
            <person name="Medema M.H."/>
            <person name="Devos D.P."/>
            <person name="Kaster A.-K."/>
            <person name="Ovreas L."/>
            <person name="Rohde M."/>
            <person name="Galperin M.Y."/>
            <person name="Jogler C."/>
        </authorList>
    </citation>
    <scope>NUCLEOTIDE SEQUENCE [LARGE SCALE GENOMIC DNA]</scope>
    <source>
        <strain evidence="3 4">Pla133</strain>
    </source>
</reference>
<dbReference type="EMBL" id="CP036287">
    <property type="protein sequence ID" value="QDU69693.1"/>
    <property type="molecule type" value="Genomic_DNA"/>
</dbReference>
<dbReference type="GO" id="GO:0015937">
    <property type="term" value="P:coenzyme A biosynthetic process"/>
    <property type="evidence" value="ECO:0007669"/>
    <property type="project" value="UniProtKB-ARBA"/>
</dbReference>
<evidence type="ECO:0000313" key="3">
    <source>
        <dbReference type="EMBL" id="QDU69693.1"/>
    </source>
</evidence>
<dbReference type="KEGG" id="pbap:Pla133_48140"/>
<gene>
    <name evidence="3" type="primary">coaBC_1</name>
    <name evidence="3" type="ORF">Pla133_48140</name>
</gene>